<reference evidence="2" key="1">
    <citation type="journal article" date="2019" name="Int. J. Syst. Evol. Microbiol.">
        <title>The Global Catalogue of Microorganisms (GCM) 10K type strain sequencing project: providing services to taxonomists for standard genome sequencing and annotation.</title>
        <authorList>
            <consortium name="The Broad Institute Genomics Platform"/>
            <consortium name="The Broad Institute Genome Sequencing Center for Infectious Disease"/>
            <person name="Wu L."/>
            <person name="Ma J."/>
        </authorList>
    </citation>
    <scope>NUCLEOTIDE SEQUENCE [LARGE SCALE GENOMIC DNA]</scope>
    <source>
        <strain evidence="2">JCM 18302</strain>
    </source>
</reference>
<name>A0ABP9NLC7_9PSEU</name>
<comment type="caution">
    <text evidence="1">The sequence shown here is derived from an EMBL/GenBank/DDBJ whole genome shotgun (WGS) entry which is preliminary data.</text>
</comment>
<proteinExistence type="predicted"/>
<evidence type="ECO:0000313" key="1">
    <source>
        <dbReference type="EMBL" id="GAA5122847.1"/>
    </source>
</evidence>
<evidence type="ECO:0000313" key="2">
    <source>
        <dbReference type="Proteomes" id="UP001500804"/>
    </source>
</evidence>
<organism evidence="1 2">
    <name type="scientific">Pseudonocardia adelaidensis</name>
    <dbReference type="NCBI Taxonomy" id="648754"/>
    <lineage>
        <taxon>Bacteria</taxon>
        <taxon>Bacillati</taxon>
        <taxon>Actinomycetota</taxon>
        <taxon>Actinomycetes</taxon>
        <taxon>Pseudonocardiales</taxon>
        <taxon>Pseudonocardiaceae</taxon>
        <taxon>Pseudonocardia</taxon>
    </lineage>
</organism>
<sequence length="92" mass="10028">MARFSVASRASFRSERVRVSARISISVTVRSLGRARGVHDDRLVAELSQYSSHADLLDLGATLDRYADEDTAEIREILGRRPSVVPSTGGIA</sequence>
<keyword evidence="2" id="KW-1185">Reference proteome</keyword>
<accession>A0ABP9NLC7</accession>
<gene>
    <name evidence="1" type="ORF">GCM10023320_33720</name>
</gene>
<protein>
    <submittedName>
        <fullName evidence="1">Uncharacterized protein</fullName>
    </submittedName>
</protein>
<dbReference type="EMBL" id="BAABJO010000011">
    <property type="protein sequence ID" value="GAA5122847.1"/>
    <property type="molecule type" value="Genomic_DNA"/>
</dbReference>
<dbReference type="RefSeq" id="WP_345606048.1">
    <property type="nucleotide sequence ID" value="NZ_BAABJO010000011.1"/>
</dbReference>
<dbReference type="Proteomes" id="UP001500804">
    <property type="component" value="Unassembled WGS sequence"/>
</dbReference>